<name>A0ABR5NB17_BRECH</name>
<dbReference type="Proteomes" id="UP000051063">
    <property type="component" value="Unassembled WGS sequence"/>
</dbReference>
<feature type="domain" description="NAD-dependent epimerase/dehydratase" evidence="2">
    <location>
        <begin position="11"/>
        <end position="226"/>
    </location>
</feature>
<evidence type="ECO:0000259" key="2">
    <source>
        <dbReference type="Pfam" id="PF01370"/>
    </source>
</evidence>
<proteinExistence type="inferred from homology"/>
<evidence type="ECO:0000313" key="3">
    <source>
        <dbReference type="EMBL" id="KQL48740.1"/>
    </source>
</evidence>
<dbReference type="RefSeq" id="WP_055743032.1">
    <property type="nucleotide sequence ID" value="NZ_LJJB01000007.1"/>
</dbReference>
<reference evidence="3 4" key="1">
    <citation type="submission" date="2015-09" db="EMBL/GenBank/DDBJ databases">
        <title>Genome sequencing project for genomic taxonomy and phylogenomics of Bacillus-like bacteria.</title>
        <authorList>
            <person name="Liu B."/>
            <person name="Wang J."/>
            <person name="Zhu Y."/>
            <person name="Liu G."/>
            <person name="Chen Q."/>
            <person name="Chen Z."/>
            <person name="Lan J."/>
            <person name="Che J."/>
            <person name="Ge C."/>
            <person name="Shi H."/>
            <person name="Pan Z."/>
            <person name="Liu X."/>
        </authorList>
    </citation>
    <scope>NUCLEOTIDE SEQUENCE [LARGE SCALE GENOMIC DNA]</scope>
    <source>
        <strain evidence="3 4">DSM 8552</strain>
    </source>
</reference>
<dbReference type="PANTHER" id="PTHR43000">
    <property type="entry name" value="DTDP-D-GLUCOSE 4,6-DEHYDRATASE-RELATED"/>
    <property type="match status" value="1"/>
</dbReference>
<dbReference type="Gene3D" id="3.40.50.720">
    <property type="entry name" value="NAD(P)-binding Rossmann-like Domain"/>
    <property type="match status" value="1"/>
</dbReference>
<evidence type="ECO:0000256" key="1">
    <source>
        <dbReference type="ARBA" id="ARBA00007637"/>
    </source>
</evidence>
<keyword evidence="4" id="KW-1185">Reference proteome</keyword>
<dbReference type="InterPro" id="IPR001509">
    <property type="entry name" value="Epimerase_deHydtase"/>
</dbReference>
<evidence type="ECO:0000313" key="4">
    <source>
        <dbReference type="Proteomes" id="UP000051063"/>
    </source>
</evidence>
<organism evidence="3 4">
    <name type="scientific">Brevibacillus choshinensis</name>
    <dbReference type="NCBI Taxonomy" id="54911"/>
    <lineage>
        <taxon>Bacteria</taxon>
        <taxon>Bacillati</taxon>
        <taxon>Bacillota</taxon>
        <taxon>Bacilli</taxon>
        <taxon>Bacillales</taxon>
        <taxon>Paenibacillaceae</taxon>
        <taxon>Brevibacillus</taxon>
    </lineage>
</organism>
<dbReference type="EMBL" id="LJJB01000007">
    <property type="protein sequence ID" value="KQL48740.1"/>
    <property type="molecule type" value="Genomic_DNA"/>
</dbReference>
<accession>A0ABR5NB17</accession>
<dbReference type="InterPro" id="IPR036291">
    <property type="entry name" value="NAD(P)-bd_dom_sf"/>
</dbReference>
<comment type="caution">
    <text evidence="3">The sequence shown here is derived from an EMBL/GenBank/DDBJ whole genome shotgun (WGS) entry which is preliminary data.</text>
</comment>
<dbReference type="Pfam" id="PF01370">
    <property type="entry name" value="Epimerase"/>
    <property type="match status" value="1"/>
</dbReference>
<gene>
    <name evidence="3" type="ORF">AN963_02775</name>
</gene>
<protein>
    <recommendedName>
        <fullName evidence="2">NAD-dependent epimerase/dehydratase domain-containing protein</fullName>
    </recommendedName>
</protein>
<dbReference type="SUPFAM" id="SSF51735">
    <property type="entry name" value="NAD(P)-binding Rossmann-fold domains"/>
    <property type="match status" value="1"/>
</dbReference>
<comment type="similarity">
    <text evidence="1">Belongs to the NAD(P)-dependent epimerase/dehydratase family.</text>
</comment>
<sequence>MNPDLGTRTAIITGATGFVGYHLTRHLVASGWTVHAIVRPQSKTLSLLQMGNRLTIHRFYGSTAEMIELVKEIKPDIVFHLASLFLAQHQQRDVVPMIHANLTFGTQLLEAMSACGVYRFVNTGTSWQHYENKSYSPVCLYASTKQAFESVLTYYTEATPLQAATLKLFDTYGPLDARPKLFSLLQKTAREQNPLPMSAGEQLIDLVYIDDVVNAYCLAAERLLEGKTAQKSESFAVSSGNPVTLKGLVSVYEKVLGKTLPIQWGARPYRPREVMTPWNRWEPVPNWLPLIDLETGIRKIVSHVG</sequence>